<feature type="region of interest" description="Disordered" evidence="1">
    <location>
        <begin position="108"/>
        <end position="207"/>
    </location>
</feature>
<evidence type="ECO:0000313" key="2">
    <source>
        <dbReference type="EMBL" id="CAA9522203.1"/>
    </source>
</evidence>
<accession>A0A6J4TFY4</accession>
<sequence length="322" mass="36019">DDPPDPQRDPRRPPGRDARAARDHRADAPRLRRARLRRGVDADARVRLGAGARGRGRQRPCGLPHVRRARRGADAALGHDRPDRAARRHAIRDRRAPAALRVLRARLPRRAPPARPAARAAAGRDRAHRRARAGGHRRGADRALPRARRHRPARLPDRAGQRLAVPEAHGRVRRARLRSGRPAGPPRGPRSCRSRTAHRRGAPGPASAVRRFDAWWRRGARQRSRPAAAAAVGDAQRRRPRAGHLRPRARAVPRLLHGRGVRGLRPGRRRADRPGWALRRPARALRAPAARRRLRRRRRPAAHRAGRHRARQGRPAGDGAAV</sequence>
<feature type="region of interest" description="Disordered" evidence="1">
    <location>
        <begin position="281"/>
        <end position="322"/>
    </location>
</feature>
<organism evidence="2">
    <name type="scientific">uncultured Solirubrobacteraceae bacterium</name>
    <dbReference type="NCBI Taxonomy" id="1162706"/>
    <lineage>
        <taxon>Bacteria</taxon>
        <taxon>Bacillati</taxon>
        <taxon>Actinomycetota</taxon>
        <taxon>Thermoleophilia</taxon>
        <taxon>Solirubrobacterales</taxon>
        <taxon>Solirubrobacteraceae</taxon>
        <taxon>environmental samples</taxon>
    </lineage>
</organism>
<feature type="compositionally biased region" description="Basic residues" evidence="1">
    <location>
        <begin position="190"/>
        <end position="201"/>
    </location>
</feature>
<feature type="compositionally biased region" description="Basic and acidic residues" evidence="1">
    <location>
        <begin position="71"/>
        <end position="85"/>
    </location>
</feature>
<feature type="region of interest" description="Disordered" evidence="1">
    <location>
        <begin position="219"/>
        <end position="245"/>
    </location>
</feature>
<dbReference type="GO" id="GO:0003879">
    <property type="term" value="F:ATP phosphoribosyltransferase activity"/>
    <property type="evidence" value="ECO:0007669"/>
    <property type="project" value="UniProtKB-EC"/>
</dbReference>
<feature type="compositionally biased region" description="Low complexity" evidence="1">
    <location>
        <begin position="225"/>
        <end position="234"/>
    </location>
</feature>
<feature type="non-terminal residue" evidence="2">
    <location>
        <position position="322"/>
    </location>
</feature>
<feature type="region of interest" description="Disordered" evidence="1">
    <location>
        <begin position="47"/>
        <end position="90"/>
    </location>
</feature>
<dbReference type="AlphaFoldDB" id="A0A6J4TFY4"/>
<dbReference type="EC" id="2.4.2.17" evidence="2"/>
<feature type="compositionally biased region" description="Basic residues" evidence="1">
    <location>
        <begin position="289"/>
        <end position="312"/>
    </location>
</feature>
<feature type="compositionally biased region" description="Basic residues" evidence="1">
    <location>
        <begin position="126"/>
        <end position="137"/>
    </location>
</feature>
<name>A0A6J4TFY4_9ACTN</name>
<keyword evidence="2" id="KW-0808">Transferase</keyword>
<keyword evidence="2" id="KW-0328">Glycosyltransferase</keyword>
<feature type="non-terminal residue" evidence="2">
    <location>
        <position position="1"/>
    </location>
</feature>
<proteinExistence type="predicted"/>
<gene>
    <name evidence="2" type="ORF">AVDCRST_MAG85-2963</name>
</gene>
<evidence type="ECO:0000256" key="1">
    <source>
        <dbReference type="SAM" id="MobiDB-lite"/>
    </source>
</evidence>
<feature type="compositionally biased region" description="Basic and acidic residues" evidence="1">
    <location>
        <begin position="1"/>
        <end position="30"/>
    </location>
</feature>
<reference evidence="2" key="1">
    <citation type="submission" date="2020-02" db="EMBL/GenBank/DDBJ databases">
        <authorList>
            <person name="Meier V. D."/>
        </authorList>
    </citation>
    <scope>NUCLEOTIDE SEQUENCE</scope>
    <source>
        <strain evidence="2">AVDCRST_MAG85</strain>
    </source>
</reference>
<protein>
    <submittedName>
        <fullName evidence="2">ATP phosphoribosyltransferase regulatory subunit</fullName>
        <ecNumber evidence="2">2.4.2.17</ecNumber>
    </submittedName>
</protein>
<feature type="region of interest" description="Disordered" evidence="1">
    <location>
        <begin position="1"/>
        <end position="31"/>
    </location>
</feature>
<dbReference type="EMBL" id="CADCVT010000330">
    <property type="protein sequence ID" value="CAA9522203.1"/>
    <property type="molecule type" value="Genomic_DNA"/>
</dbReference>